<feature type="repeat" description="HEAT" evidence="1">
    <location>
        <begin position="48"/>
        <end position="85"/>
    </location>
</feature>
<dbReference type="PROSITE" id="PS50077">
    <property type="entry name" value="HEAT_REPEAT"/>
    <property type="match status" value="2"/>
</dbReference>
<feature type="region of interest" description="Disordered" evidence="2">
    <location>
        <begin position="1"/>
        <end position="40"/>
    </location>
</feature>
<dbReference type="InterPro" id="IPR021133">
    <property type="entry name" value="HEAT_type_2"/>
</dbReference>
<dbReference type="VEuPathDB" id="VectorBase:ISCW023950"/>
<dbReference type="EMBL" id="DS979971">
    <property type="protein sequence ID" value="EEC20507.1"/>
    <property type="molecule type" value="Genomic_DNA"/>
</dbReference>
<dbReference type="InterPro" id="IPR011989">
    <property type="entry name" value="ARM-like"/>
</dbReference>
<accession>B7QNT5</accession>
<dbReference type="AlphaFoldDB" id="B7QNT5"/>
<sequence>MTAALNEARTVSMNDALPPSTTPDRPCVSPPLDSDGDVPASSGVKKEVLPVVQALCQDLDAKVRAAMCLHLDALTRAIGLEATKAAILPALVELASDGECSVRLAALNAVVRMLALLDDELDVMVVMQRRVGVRWFRWCASTPSGRGELKMPHYQH</sequence>
<proteinExistence type="predicted"/>
<dbReference type="EnsemblMetazoa" id="ISCW023950-RA">
    <property type="protein sequence ID" value="ISCW023950-PA"/>
    <property type="gene ID" value="ISCW023950"/>
</dbReference>
<dbReference type="PANTHER" id="PTHR21467:SF0">
    <property type="entry name" value="SERINE_THREONINE-PROTEIN PHOSPHATASE 4 REGULATORY SUBUNIT 4"/>
    <property type="match status" value="1"/>
</dbReference>
<evidence type="ECO:0000313" key="4">
    <source>
        <dbReference type="EnsemblMetazoa" id="ISCW023950-PA"/>
    </source>
</evidence>
<dbReference type="EMBL" id="ABJB011034675">
    <property type="status" value="NOT_ANNOTATED_CDS"/>
    <property type="molecule type" value="Genomic_DNA"/>
</dbReference>
<dbReference type="InterPro" id="IPR039918">
    <property type="entry name" value="PPP4R4"/>
</dbReference>
<dbReference type="VEuPathDB" id="VectorBase:ISCP_018972"/>
<dbReference type="SUPFAM" id="SSF48371">
    <property type="entry name" value="ARM repeat"/>
    <property type="match status" value="1"/>
</dbReference>
<protein>
    <submittedName>
        <fullName evidence="3 4">Uncharacterized protein</fullName>
    </submittedName>
</protein>
<dbReference type="PaxDb" id="6945-B7QNT5"/>
<dbReference type="InterPro" id="IPR016024">
    <property type="entry name" value="ARM-type_fold"/>
</dbReference>
<evidence type="ECO:0000313" key="3">
    <source>
        <dbReference type="EMBL" id="EEC20507.1"/>
    </source>
</evidence>
<evidence type="ECO:0000313" key="5">
    <source>
        <dbReference type="Proteomes" id="UP000001555"/>
    </source>
</evidence>
<evidence type="ECO:0000256" key="2">
    <source>
        <dbReference type="SAM" id="MobiDB-lite"/>
    </source>
</evidence>
<keyword evidence="5" id="KW-1185">Reference proteome</keyword>
<dbReference type="Gene3D" id="1.25.10.10">
    <property type="entry name" value="Leucine-rich Repeat Variant"/>
    <property type="match status" value="1"/>
</dbReference>
<evidence type="ECO:0000256" key="1">
    <source>
        <dbReference type="PROSITE-ProRule" id="PRU00103"/>
    </source>
</evidence>
<dbReference type="PANTHER" id="PTHR21467">
    <property type="entry name" value="PROTEIN PHOSPHATASE 4 REGULATORY SUBUNIT 4 PPP4R4"/>
    <property type="match status" value="1"/>
</dbReference>
<dbReference type="HOGENOM" id="CLU_1688697_0_0_1"/>
<dbReference type="EMBL" id="ABJB010544247">
    <property type="status" value="NOT_ANNOTATED_CDS"/>
    <property type="molecule type" value="Genomic_DNA"/>
</dbReference>
<dbReference type="EMBL" id="ABJB010044104">
    <property type="status" value="NOT_ANNOTATED_CDS"/>
    <property type="molecule type" value="Genomic_DNA"/>
</dbReference>
<dbReference type="InParanoid" id="B7QNT5"/>
<name>B7QNT5_IXOSC</name>
<organism>
    <name type="scientific">Ixodes scapularis</name>
    <name type="common">Black-legged tick</name>
    <name type="synonym">Deer tick</name>
    <dbReference type="NCBI Taxonomy" id="6945"/>
    <lineage>
        <taxon>Eukaryota</taxon>
        <taxon>Metazoa</taxon>
        <taxon>Ecdysozoa</taxon>
        <taxon>Arthropoda</taxon>
        <taxon>Chelicerata</taxon>
        <taxon>Arachnida</taxon>
        <taxon>Acari</taxon>
        <taxon>Parasitiformes</taxon>
        <taxon>Ixodida</taxon>
        <taxon>Ixodoidea</taxon>
        <taxon>Ixodidae</taxon>
        <taxon>Ixodinae</taxon>
        <taxon>Ixodes</taxon>
    </lineage>
</organism>
<dbReference type="Proteomes" id="UP000001555">
    <property type="component" value="Unassembled WGS sequence"/>
</dbReference>
<reference evidence="3 5" key="1">
    <citation type="submission" date="2008-03" db="EMBL/GenBank/DDBJ databases">
        <title>Annotation of Ixodes scapularis.</title>
        <authorList>
            <consortium name="Ixodes scapularis Genome Project Consortium"/>
            <person name="Caler E."/>
            <person name="Hannick L.I."/>
            <person name="Bidwell S."/>
            <person name="Joardar V."/>
            <person name="Thiagarajan M."/>
            <person name="Amedeo P."/>
            <person name="Galinsky K.J."/>
            <person name="Schobel S."/>
            <person name="Inman J."/>
            <person name="Hostetler J."/>
            <person name="Miller J."/>
            <person name="Hammond M."/>
            <person name="Megy K."/>
            <person name="Lawson D."/>
            <person name="Kodira C."/>
            <person name="Sutton G."/>
            <person name="Meyer J."/>
            <person name="Hill C.A."/>
            <person name="Birren B."/>
            <person name="Nene V."/>
            <person name="Collins F."/>
            <person name="Alarcon-Chaidez F."/>
            <person name="Wikel S."/>
            <person name="Strausberg R."/>
        </authorList>
    </citation>
    <scope>NUCLEOTIDE SEQUENCE [LARGE SCALE GENOMIC DNA]</scope>
    <source>
        <strain evidence="5">Wikel</strain>
        <strain evidence="3">Wikel colony</strain>
    </source>
</reference>
<dbReference type="EMBL" id="ABJB010899315">
    <property type="status" value="NOT_ANNOTATED_CDS"/>
    <property type="molecule type" value="Genomic_DNA"/>
</dbReference>
<feature type="repeat" description="HEAT" evidence="1">
    <location>
        <begin position="87"/>
        <end position="120"/>
    </location>
</feature>
<dbReference type="STRING" id="6945.B7QNT5"/>
<dbReference type="VEuPathDB" id="VectorBase:ISCI023950"/>
<gene>
    <name evidence="3" type="ORF">IscW_ISCW023950</name>
</gene>
<dbReference type="OrthoDB" id="6491095at2759"/>
<reference evidence="4" key="2">
    <citation type="submission" date="2020-05" db="UniProtKB">
        <authorList>
            <consortium name="EnsemblMetazoa"/>
        </authorList>
    </citation>
    <scope>IDENTIFICATION</scope>
    <source>
        <strain evidence="4">wikel</strain>
    </source>
</reference>